<dbReference type="PANTHER" id="PTHR43713">
    <property type="entry name" value="GLUTAMATE-1-SEMIALDEHYDE 2,1-AMINOMUTASE"/>
    <property type="match status" value="1"/>
</dbReference>
<dbReference type="GO" id="GO:0042286">
    <property type="term" value="F:glutamate-1-semialdehyde 2,1-aminomutase activity"/>
    <property type="evidence" value="ECO:0007669"/>
    <property type="project" value="UniProtKB-EC"/>
</dbReference>
<dbReference type="InterPro" id="IPR015422">
    <property type="entry name" value="PyrdxlP-dep_Trfase_small"/>
</dbReference>
<comment type="catalytic activity">
    <reaction evidence="1">
        <text>(S)-4-amino-5-oxopentanoate = 5-aminolevulinate</text>
        <dbReference type="Rhea" id="RHEA:14265"/>
        <dbReference type="ChEBI" id="CHEBI:57501"/>
        <dbReference type="ChEBI" id="CHEBI:356416"/>
        <dbReference type="EC" id="5.4.3.8"/>
    </reaction>
</comment>
<evidence type="ECO:0000256" key="3">
    <source>
        <dbReference type="SAM" id="MobiDB-lite"/>
    </source>
</evidence>
<protein>
    <submittedName>
        <fullName evidence="4">Glutamate-1-semialdehyde 2,1-aminomutase 1</fullName>
    </submittedName>
</protein>
<comment type="caution">
    <text evidence="4">The sequence shown here is derived from an EMBL/GenBank/DDBJ whole genome shotgun (WGS) entry which is preliminary data.</text>
</comment>
<keyword evidence="5" id="KW-1185">Reference proteome</keyword>
<feature type="region of interest" description="Disordered" evidence="3">
    <location>
        <begin position="1"/>
        <end position="29"/>
    </location>
</feature>
<feature type="compositionally biased region" description="Low complexity" evidence="3">
    <location>
        <begin position="11"/>
        <end position="29"/>
    </location>
</feature>
<dbReference type="AlphaFoldDB" id="A0ABD1BJG2"/>
<evidence type="ECO:0000313" key="5">
    <source>
        <dbReference type="Proteomes" id="UP001558713"/>
    </source>
</evidence>
<evidence type="ECO:0000313" key="4">
    <source>
        <dbReference type="EMBL" id="KAL1217325.1"/>
    </source>
</evidence>
<dbReference type="EMBL" id="JBANAX010000248">
    <property type="protein sequence ID" value="KAL1217325.1"/>
    <property type="molecule type" value="Genomic_DNA"/>
</dbReference>
<organism evidence="4 5">
    <name type="scientific">Cardamine amara subsp. amara</name>
    <dbReference type="NCBI Taxonomy" id="228776"/>
    <lineage>
        <taxon>Eukaryota</taxon>
        <taxon>Viridiplantae</taxon>
        <taxon>Streptophyta</taxon>
        <taxon>Embryophyta</taxon>
        <taxon>Tracheophyta</taxon>
        <taxon>Spermatophyta</taxon>
        <taxon>Magnoliopsida</taxon>
        <taxon>eudicotyledons</taxon>
        <taxon>Gunneridae</taxon>
        <taxon>Pentapetalae</taxon>
        <taxon>rosids</taxon>
        <taxon>malvids</taxon>
        <taxon>Brassicales</taxon>
        <taxon>Brassicaceae</taxon>
        <taxon>Cardamineae</taxon>
        <taxon>Cardamine</taxon>
    </lineage>
</organism>
<dbReference type="Gene3D" id="3.90.1150.10">
    <property type="entry name" value="Aspartate Aminotransferase, domain 1"/>
    <property type="match status" value="1"/>
</dbReference>
<dbReference type="Proteomes" id="UP001558713">
    <property type="component" value="Unassembled WGS sequence"/>
</dbReference>
<reference evidence="4 5" key="1">
    <citation type="submission" date="2024-04" db="EMBL/GenBank/DDBJ databases">
        <title>Genome assembly C_amara_ONT_v2.</title>
        <authorList>
            <person name="Yant L."/>
            <person name="Moore C."/>
            <person name="Slenker M."/>
        </authorList>
    </citation>
    <scope>NUCLEOTIDE SEQUENCE [LARGE SCALE GENOMIC DNA]</scope>
    <source>
        <tissue evidence="4">Leaf</tissue>
    </source>
</reference>
<sequence>MATTLTGSGFSCSAKISKRASSSSSSSSNRCCIKMSISVEDKKKTFILQKSEEAFNAAKNLMPGGVNSPVRTFKSVGGQPIVSDSAKGS</sequence>
<accession>A0ABD1BJG2</accession>
<feature type="compositionally biased region" description="Polar residues" evidence="3">
    <location>
        <begin position="1"/>
        <end position="10"/>
    </location>
</feature>
<comment type="cofactor">
    <cofactor evidence="2">
        <name>pyridoxal 5'-phosphate</name>
        <dbReference type="ChEBI" id="CHEBI:597326"/>
    </cofactor>
</comment>
<evidence type="ECO:0000256" key="2">
    <source>
        <dbReference type="ARBA" id="ARBA00001933"/>
    </source>
</evidence>
<evidence type="ECO:0000256" key="1">
    <source>
        <dbReference type="ARBA" id="ARBA00001579"/>
    </source>
</evidence>
<name>A0ABD1BJG2_CARAN</name>
<gene>
    <name evidence="4" type="ORF">V5N11_027387</name>
</gene>
<dbReference type="PANTHER" id="PTHR43713:SF3">
    <property type="entry name" value="GLUTAMATE-1-SEMIALDEHYDE 2,1-AMINOMUTASE 1, CHLOROPLASTIC-RELATED"/>
    <property type="match status" value="1"/>
</dbReference>
<proteinExistence type="predicted"/>